<keyword evidence="2" id="KW-0813">Transport</keyword>
<keyword evidence="7" id="KW-0406">Ion transport</keyword>
<dbReference type="EMBL" id="HBGU01074211">
    <property type="protein sequence ID" value="CAD9537927.1"/>
    <property type="molecule type" value="Transcribed_RNA"/>
</dbReference>
<evidence type="ECO:0000313" key="12">
    <source>
        <dbReference type="EMBL" id="CAD9537927.1"/>
    </source>
</evidence>
<accession>A0A7S2J4X9</accession>
<feature type="transmembrane region" description="Helical" evidence="10">
    <location>
        <begin position="315"/>
        <end position="338"/>
    </location>
</feature>
<sequence>MTIVVGFIVGMVIKTQLPPSMVYAETNMYFNPIFFQLFLLPPIIFEAGYGLNMALFGKHVWKILSLAVFGTLISTAVTWFALYTDSTDFLIDLSFSESGQFAALISAIDPVATLALFGALKVDPDLNSIVVGESVLNDAVALISFRAVTHFGVHLKDEYESIVFSFIITGVGSAIMGIVVGFAGALTFKVMGMGKRAAQKNSSTLSEHDRDHIASDLPHVECLIFVALAYISFVGAELPENSGIVASLFTGFTMRAYARPNLSAKARGQCDSLLKALASLSENTVYILVGLALTIELEYVTNETLEGTTLEIWDSVHAFVYVIVLAVAVRAVHLFPIIFGFNAFQSHAKDRVPFSHQIVMWFSGLRGAIAVALAYQVEGDNEGGTANNKHIIRAATMMTVVFTTFAFGGCTPCLLEQLKIDTGVDPPKGEAKTEEGSIFRAIEDVLVDPDIAKLEGEEYKPLAA</sequence>
<dbReference type="PRINTS" id="PR01084">
    <property type="entry name" value="NAHEXCHNGR"/>
</dbReference>
<dbReference type="GO" id="GO:0051453">
    <property type="term" value="P:regulation of intracellular pH"/>
    <property type="evidence" value="ECO:0007669"/>
    <property type="project" value="TreeGrafter"/>
</dbReference>
<evidence type="ECO:0000256" key="10">
    <source>
        <dbReference type="SAM" id="Phobius"/>
    </source>
</evidence>
<evidence type="ECO:0000256" key="1">
    <source>
        <dbReference type="ARBA" id="ARBA00004651"/>
    </source>
</evidence>
<feature type="transmembrane region" description="Helical" evidence="10">
    <location>
        <begin position="395"/>
        <end position="415"/>
    </location>
</feature>
<dbReference type="Pfam" id="PF00999">
    <property type="entry name" value="Na_H_Exchanger"/>
    <property type="match status" value="1"/>
</dbReference>
<feature type="domain" description="Cation/H+ exchanger transmembrane" evidence="11">
    <location>
        <begin position="3"/>
        <end position="416"/>
    </location>
</feature>
<keyword evidence="5 10" id="KW-1133">Transmembrane helix</keyword>
<protein>
    <recommendedName>
        <fullName evidence="11">Cation/H+ exchanger transmembrane domain-containing protein</fullName>
    </recommendedName>
</protein>
<gene>
    <name evidence="12" type="ORF">CBRE1094_LOCUS40412</name>
</gene>
<keyword evidence="9" id="KW-0739">Sodium transport</keyword>
<evidence type="ECO:0000256" key="8">
    <source>
        <dbReference type="ARBA" id="ARBA00023136"/>
    </source>
</evidence>
<evidence type="ECO:0000256" key="2">
    <source>
        <dbReference type="ARBA" id="ARBA00022448"/>
    </source>
</evidence>
<evidence type="ECO:0000256" key="5">
    <source>
        <dbReference type="ARBA" id="ARBA00022989"/>
    </source>
</evidence>
<dbReference type="PANTHER" id="PTHR10110:SF86">
    <property type="entry name" value="SODIUM_HYDROGEN EXCHANGER 7"/>
    <property type="match status" value="1"/>
</dbReference>
<feature type="transmembrane region" description="Helical" evidence="10">
    <location>
        <begin position="273"/>
        <end position="295"/>
    </location>
</feature>
<feature type="transmembrane region" description="Helical" evidence="10">
    <location>
        <begin position="34"/>
        <end position="56"/>
    </location>
</feature>
<feature type="transmembrane region" description="Helical" evidence="10">
    <location>
        <begin position="134"/>
        <end position="155"/>
    </location>
</feature>
<dbReference type="AlphaFoldDB" id="A0A7S2J4X9"/>
<dbReference type="GO" id="GO:0005886">
    <property type="term" value="C:plasma membrane"/>
    <property type="evidence" value="ECO:0007669"/>
    <property type="project" value="UniProtKB-SubCell"/>
</dbReference>
<dbReference type="InterPro" id="IPR018422">
    <property type="entry name" value="Cation/H_exchanger_CPA1"/>
</dbReference>
<evidence type="ECO:0000256" key="9">
    <source>
        <dbReference type="ARBA" id="ARBA00023201"/>
    </source>
</evidence>
<dbReference type="PANTHER" id="PTHR10110">
    <property type="entry name" value="SODIUM/HYDROGEN EXCHANGER"/>
    <property type="match status" value="1"/>
</dbReference>
<feature type="transmembrane region" description="Helical" evidence="10">
    <location>
        <begin position="101"/>
        <end position="122"/>
    </location>
</feature>
<dbReference type="GO" id="GO:0015386">
    <property type="term" value="F:potassium:proton antiporter activity"/>
    <property type="evidence" value="ECO:0007669"/>
    <property type="project" value="TreeGrafter"/>
</dbReference>
<keyword evidence="8 10" id="KW-0472">Membrane</keyword>
<keyword evidence="3" id="KW-1003">Cell membrane</keyword>
<comment type="subcellular location">
    <subcellularLocation>
        <location evidence="1">Cell membrane</location>
        <topology evidence="1">Multi-pass membrane protein</topology>
    </subcellularLocation>
</comment>
<dbReference type="GO" id="GO:0098719">
    <property type="term" value="P:sodium ion import across plasma membrane"/>
    <property type="evidence" value="ECO:0007669"/>
    <property type="project" value="TreeGrafter"/>
</dbReference>
<feature type="transmembrane region" description="Helical" evidence="10">
    <location>
        <begin position="358"/>
        <end position="375"/>
    </location>
</feature>
<keyword evidence="4 10" id="KW-0812">Transmembrane</keyword>
<name>A0A7S2J4X9_9EUKA</name>
<evidence type="ECO:0000256" key="3">
    <source>
        <dbReference type="ARBA" id="ARBA00022475"/>
    </source>
</evidence>
<feature type="transmembrane region" description="Helical" evidence="10">
    <location>
        <begin position="161"/>
        <end position="186"/>
    </location>
</feature>
<evidence type="ECO:0000256" key="7">
    <source>
        <dbReference type="ARBA" id="ARBA00023065"/>
    </source>
</evidence>
<dbReference type="InterPro" id="IPR006153">
    <property type="entry name" value="Cation/H_exchanger_TM"/>
</dbReference>
<feature type="transmembrane region" description="Helical" evidence="10">
    <location>
        <begin position="63"/>
        <end position="81"/>
    </location>
</feature>
<proteinExistence type="predicted"/>
<reference evidence="12" key="1">
    <citation type="submission" date="2021-01" db="EMBL/GenBank/DDBJ databases">
        <authorList>
            <person name="Corre E."/>
            <person name="Pelletier E."/>
            <person name="Niang G."/>
            <person name="Scheremetjew M."/>
            <person name="Finn R."/>
            <person name="Kale V."/>
            <person name="Holt S."/>
            <person name="Cochrane G."/>
            <person name="Meng A."/>
            <person name="Brown T."/>
            <person name="Cohen L."/>
        </authorList>
    </citation>
    <scope>NUCLEOTIDE SEQUENCE</scope>
    <source>
        <strain evidence="12">UTEX LB 985</strain>
    </source>
</reference>
<dbReference type="GO" id="GO:0015385">
    <property type="term" value="F:sodium:proton antiporter activity"/>
    <property type="evidence" value="ECO:0007669"/>
    <property type="project" value="InterPro"/>
</dbReference>
<organism evidence="12">
    <name type="scientific">Haptolina brevifila</name>
    <dbReference type="NCBI Taxonomy" id="156173"/>
    <lineage>
        <taxon>Eukaryota</taxon>
        <taxon>Haptista</taxon>
        <taxon>Haptophyta</taxon>
        <taxon>Prymnesiophyceae</taxon>
        <taxon>Prymnesiales</taxon>
        <taxon>Prymnesiaceae</taxon>
        <taxon>Haptolina</taxon>
    </lineage>
</organism>
<evidence type="ECO:0000256" key="6">
    <source>
        <dbReference type="ARBA" id="ARBA00023053"/>
    </source>
</evidence>
<evidence type="ECO:0000259" key="11">
    <source>
        <dbReference type="Pfam" id="PF00999"/>
    </source>
</evidence>
<dbReference type="Gene3D" id="6.10.140.1330">
    <property type="match status" value="1"/>
</dbReference>
<keyword evidence="6" id="KW-0915">Sodium</keyword>
<evidence type="ECO:0000256" key="4">
    <source>
        <dbReference type="ARBA" id="ARBA00022692"/>
    </source>
</evidence>
<dbReference type="InterPro" id="IPR004709">
    <property type="entry name" value="NaH_exchanger"/>
</dbReference>